<dbReference type="PANTHER" id="PTHR44329:SF298">
    <property type="entry name" value="MIXED LINEAGE KINASE DOMAIN-LIKE PROTEIN"/>
    <property type="match status" value="1"/>
</dbReference>
<feature type="domain" description="Protein kinase" evidence="4">
    <location>
        <begin position="1"/>
        <end position="187"/>
    </location>
</feature>
<dbReference type="Gene3D" id="1.10.510.10">
    <property type="entry name" value="Transferase(Phosphotransferase) domain 1"/>
    <property type="match status" value="1"/>
</dbReference>
<proteinExistence type="predicted"/>
<evidence type="ECO:0000256" key="1">
    <source>
        <dbReference type="ARBA" id="ARBA00022741"/>
    </source>
</evidence>
<protein>
    <recommendedName>
        <fullName evidence="4">Protein kinase domain-containing protein</fullName>
    </recommendedName>
</protein>
<dbReference type="EMBL" id="GIBP01007071">
    <property type="protein sequence ID" value="NDV36040.1"/>
    <property type="molecule type" value="Transcribed_RNA"/>
</dbReference>
<dbReference type="GO" id="GO:0005524">
    <property type="term" value="F:ATP binding"/>
    <property type="evidence" value="ECO:0007669"/>
    <property type="project" value="UniProtKB-KW"/>
</dbReference>
<keyword evidence="3" id="KW-0067">ATP-binding</keyword>
<name>A0A6B2LGU2_9EUKA</name>
<keyword evidence="1" id="KW-0547">Nucleotide-binding</keyword>
<dbReference type="InterPro" id="IPR008271">
    <property type="entry name" value="Ser/Thr_kinase_AS"/>
</dbReference>
<dbReference type="SUPFAM" id="SSF56112">
    <property type="entry name" value="Protein kinase-like (PK-like)"/>
    <property type="match status" value="1"/>
</dbReference>
<keyword evidence="2" id="KW-0418">Kinase</keyword>
<keyword evidence="2" id="KW-0808">Transferase</keyword>
<dbReference type="InterPro" id="IPR001245">
    <property type="entry name" value="Ser-Thr/Tyr_kinase_cat_dom"/>
</dbReference>
<dbReference type="SMART" id="SM00220">
    <property type="entry name" value="S_TKc"/>
    <property type="match status" value="1"/>
</dbReference>
<accession>A0A6B2LGU2</accession>
<dbReference type="InterPro" id="IPR000719">
    <property type="entry name" value="Prot_kinase_dom"/>
</dbReference>
<evidence type="ECO:0000256" key="2">
    <source>
        <dbReference type="ARBA" id="ARBA00022777"/>
    </source>
</evidence>
<dbReference type="PROSITE" id="PS00108">
    <property type="entry name" value="PROTEIN_KINASE_ST"/>
    <property type="match status" value="1"/>
</dbReference>
<organism evidence="5">
    <name type="scientific">Arcella intermedia</name>
    <dbReference type="NCBI Taxonomy" id="1963864"/>
    <lineage>
        <taxon>Eukaryota</taxon>
        <taxon>Amoebozoa</taxon>
        <taxon>Tubulinea</taxon>
        <taxon>Elardia</taxon>
        <taxon>Arcellinida</taxon>
        <taxon>Sphaerothecina</taxon>
        <taxon>Arcellidae</taxon>
        <taxon>Arcella</taxon>
    </lineage>
</organism>
<reference evidence="5" key="1">
    <citation type="journal article" date="2020" name="J. Eukaryot. Microbiol.">
        <title>De novo Sequencing, Assembly and Annotation of the Transcriptome for the Free-Living Testate Amoeba Arcella intermedia.</title>
        <authorList>
            <person name="Ribeiro G.M."/>
            <person name="Porfirio-Sousa A.L."/>
            <person name="Maurer-Alcala X.X."/>
            <person name="Katz L.A."/>
            <person name="Lahr D.J.G."/>
        </authorList>
    </citation>
    <scope>NUCLEOTIDE SEQUENCE</scope>
</reference>
<dbReference type="GO" id="GO:0004674">
    <property type="term" value="F:protein serine/threonine kinase activity"/>
    <property type="evidence" value="ECO:0007669"/>
    <property type="project" value="TreeGrafter"/>
</dbReference>
<sequence length="191" mass="21776">MILPYMGGGSLAQVLFKDKVKWDFPYKVKIAREIAYGMHHLHSLRPRIIHRDLKSDNILISTDGVAKIADFGLSRLVQKYSKTMTTSGTPHYLAPECLSSGQFSEKSDVYAYGIILYEIYCGKRPYPKKSAYQVMLEVVQQDLRPVLPKDCPSLYADTFIKCVDKKPEARPSFKVLLDILDSLQRLIKQNT</sequence>
<evidence type="ECO:0000313" key="5">
    <source>
        <dbReference type="EMBL" id="NDV36040.1"/>
    </source>
</evidence>
<dbReference type="PROSITE" id="PS50011">
    <property type="entry name" value="PROTEIN_KINASE_DOM"/>
    <property type="match status" value="1"/>
</dbReference>
<evidence type="ECO:0000259" key="4">
    <source>
        <dbReference type="PROSITE" id="PS50011"/>
    </source>
</evidence>
<dbReference type="InterPro" id="IPR051681">
    <property type="entry name" value="Ser/Thr_Kinases-Pseudokinases"/>
</dbReference>
<dbReference type="Pfam" id="PF07714">
    <property type="entry name" value="PK_Tyr_Ser-Thr"/>
    <property type="match status" value="1"/>
</dbReference>
<evidence type="ECO:0000256" key="3">
    <source>
        <dbReference type="ARBA" id="ARBA00022840"/>
    </source>
</evidence>
<dbReference type="PANTHER" id="PTHR44329">
    <property type="entry name" value="SERINE/THREONINE-PROTEIN KINASE TNNI3K-RELATED"/>
    <property type="match status" value="1"/>
</dbReference>
<dbReference type="AlphaFoldDB" id="A0A6B2LGU2"/>
<dbReference type="InterPro" id="IPR011009">
    <property type="entry name" value="Kinase-like_dom_sf"/>
</dbReference>
<dbReference type="PRINTS" id="PR00109">
    <property type="entry name" value="TYRKINASE"/>
</dbReference>